<evidence type="ECO:0000313" key="1">
    <source>
        <dbReference type="EMBL" id="KAH8005673.1"/>
    </source>
</evidence>
<evidence type="ECO:0000313" key="2">
    <source>
        <dbReference type="Proteomes" id="UP000827872"/>
    </source>
</evidence>
<proteinExistence type="predicted"/>
<name>A0ACB8FJX7_9SAUR</name>
<keyword evidence="2" id="KW-1185">Reference proteome</keyword>
<dbReference type="Proteomes" id="UP000827872">
    <property type="component" value="Linkage Group LG04"/>
</dbReference>
<organism evidence="1 2">
    <name type="scientific">Sphaerodactylus townsendi</name>
    <dbReference type="NCBI Taxonomy" id="933632"/>
    <lineage>
        <taxon>Eukaryota</taxon>
        <taxon>Metazoa</taxon>
        <taxon>Chordata</taxon>
        <taxon>Craniata</taxon>
        <taxon>Vertebrata</taxon>
        <taxon>Euteleostomi</taxon>
        <taxon>Lepidosauria</taxon>
        <taxon>Squamata</taxon>
        <taxon>Bifurcata</taxon>
        <taxon>Gekkota</taxon>
        <taxon>Sphaerodactylidae</taxon>
        <taxon>Sphaerodactylus</taxon>
    </lineage>
</organism>
<comment type="caution">
    <text evidence="1">The sequence shown here is derived from an EMBL/GenBank/DDBJ whole genome shotgun (WGS) entry which is preliminary data.</text>
</comment>
<gene>
    <name evidence="1" type="primary">GRIN2A_3</name>
    <name evidence="1" type="ORF">K3G42_030688</name>
</gene>
<accession>A0ACB8FJX7</accession>
<dbReference type="EMBL" id="CM037617">
    <property type="protein sequence ID" value="KAH8005673.1"/>
    <property type="molecule type" value="Genomic_DNA"/>
</dbReference>
<keyword evidence="1" id="KW-0675">Receptor</keyword>
<sequence>MPAAKWGLENQSNWDQEEMCKRKLDAFIYDAAVLNYKAGRDEGCKLVTIGSGYIFATTGYGIALQKGSPWKRPIDLALLQFVGDGKADT</sequence>
<reference evidence="1" key="1">
    <citation type="submission" date="2021-08" db="EMBL/GenBank/DDBJ databases">
        <title>The first chromosome-level gecko genome reveals the dynamic sex chromosomes of Neotropical dwarf geckos (Sphaerodactylidae: Sphaerodactylus).</title>
        <authorList>
            <person name="Pinto B.J."/>
            <person name="Keating S.E."/>
            <person name="Gamble T."/>
        </authorList>
    </citation>
    <scope>NUCLEOTIDE SEQUENCE</scope>
    <source>
        <strain evidence="1">TG3544</strain>
    </source>
</reference>
<protein>
    <submittedName>
        <fullName evidence="1">Glutamate receptor ionotropic, NMDA 2A</fullName>
    </submittedName>
</protein>